<dbReference type="EMBL" id="JBEWZI010000006">
    <property type="protein sequence ID" value="MET7013964.1"/>
    <property type="molecule type" value="Genomic_DNA"/>
</dbReference>
<dbReference type="PROSITE" id="PS51257">
    <property type="entry name" value="PROKAR_LIPOPROTEIN"/>
    <property type="match status" value="1"/>
</dbReference>
<name>A0ABV2TJ63_9RHOO</name>
<dbReference type="RefSeq" id="WP_354600426.1">
    <property type="nucleotide sequence ID" value="NZ_JBEWZI010000006.1"/>
</dbReference>
<keyword evidence="3" id="KW-1185">Reference proteome</keyword>
<organism evidence="2 3">
    <name type="scientific">Uliginosibacterium flavum</name>
    <dbReference type="NCBI Taxonomy" id="1396831"/>
    <lineage>
        <taxon>Bacteria</taxon>
        <taxon>Pseudomonadati</taxon>
        <taxon>Pseudomonadota</taxon>
        <taxon>Betaproteobacteria</taxon>
        <taxon>Rhodocyclales</taxon>
        <taxon>Zoogloeaceae</taxon>
        <taxon>Uliginosibacterium</taxon>
    </lineage>
</organism>
<comment type="caution">
    <text evidence="2">The sequence shown here is derived from an EMBL/GenBank/DDBJ whole genome shotgun (WGS) entry which is preliminary data.</text>
</comment>
<gene>
    <name evidence="2" type="ORF">ABXR19_07165</name>
</gene>
<evidence type="ECO:0000256" key="1">
    <source>
        <dbReference type="SAM" id="SignalP"/>
    </source>
</evidence>
<accession>A0ABV2TJ63</accession>
<dbReference type="Proteomes" id="UP001549691">
    <property type="component" value="Unassembled WGS sequence"/>
</dbReference>
<evidence type="ECO:0000313" key="3">
    <source>
        <dbReference type="Proteomes" id="UP001549691"/>
    </source>
</evidence>
<feature type="signal peptide" evidence="1">
    <location>
        <begin position="1"/>
        <end position="22"/>
    </location>
</feature>
<feature type="chain" id="PRO_5045768001" description="DUF1496 domain-containing protein" evidence="1">
    <location>
        <begin position="23"/>
        <end position="90"/>
    </location>
</feature>
<reference evidence="2 3" key="1">
    <citation type="submission" date="2024-07" db="EMBL/GenBank/DDBJ databases">
        <title>Uliginosibacterium flavum JJ3220;KACC:17644.</title>
        <authorList>
            <person name="Kim M.K."/>
        </authorList>
    </citation>
    <scope>NUCLEOTIDE SEQUENCE [LARGE SCALE GENOMIC DNA]</scope>
    <source>
        <strain evidence="2 3">KACC:17644</strain>
    </source>
</reference>
<sequence length="90" mass="8906">MRSFFAIASVVLLSACASQAPAPVSAPAPAPAPAKVEAAPAAKAVPQCWNGDAGAFQNAGTKATVSGIAVECKPTSDGKSAQWMGVNAKH</sequence>
<keyword evidence="1" id="KW-0732">Signal</keyword>
<proteinExistence type="predicted"/>
<protein>
    <recommendedName>
        <fullName evidence="4">DUF1496 domain-containing protein</fullName>
    </recommendedName>
</protein>
<evidence type="ECO:0008006" key="4">
    <source>
        <dbReference type="Google" id="ProtNLM"/>
    </source>
</evidence>
<evidence type="ECO:0000313" key="2">
    <source>
        <dbReference type="EMBL" id="MET7013964.1"/>
    </source>
</evidence>